<evidence type="ECO:0000313" key="4">
    <source>
        <dbReference type="Proteomes" id="UP001198983"/>
    </source>
</evidence>
<comment type="pathway">
    <text evidence="1">Purine metabolism; ppGpp biosynthesis; ppGpp from GTP: step 1/2.</text>
</comment>
<reference evidence="3 4" key="1">
    <citation type="journal article" date="2023" name="Int. J. Syst. Evol. Microbiol.">
        <title>Terrisporobacter hibernicus sp. nov., isolated from bovine faeces in Northern Ireland.</title>
        <authorList>
            <person name="Mitchell M."/>
            <person name="Nguyen S.V."/>
            <person name="Connor M."/>
            <person name="Fairley D.J."/>
            <person name="Donoghue O."/>
            <person name="Marshall H."/>
            <person name="Koolman L."/>
            <person name="McMullan G."/>
            <person name="Schaffer K.E."/>
            <person name="McGrath J.W."/>
            <person name="Fanning S."/>
        </authorList>
    </citation>
    <scope>NUCLEOTIDE SEQUENCE [LARGE SCALE GENOMIC DNA]</scope>
    <source>
        <strain evidence="3 4">MCA3</strain>
    </source>
</reference>
<dbReference type="SMART" id="SM00954">
    <property type="entry name" value="RelA_SpoT"/>
    <property type="match status" value="1"/>
</dbReference>
<dbReference type="PANTHER" id="PTHR47837">
    <property type="entry name" value="GTP PYROPHOSPHOKINASE YJBM"/>
    <property type="match status" value="1"/>
</dbReference>
<dbReference type="InterPro" id="IPR043519">
    <property type="entry name" value="NT_sf"/>
</dbReference>
<evidence type="ECO:0000256" key="1">
    <source>
        <dbReference type="ARBA" id="ARBA00004976"/>
    </source>
</evidence>
<proteinExistence type="predicted"/>
<organism evidence="3 4">
    <name type="scientific">Terrisporobacter hibernicus</name>
    <dbReference type="NCBI Taxonomy" id="2813371"/>
    <lineage>
        <taxon>Bacteria</taxon>
        <taxon>Bacillati</taxon>
        <taxon>Bacillota</taxon>
        <taxon>Clostridia</taxon>
        <taxon>Peptostreptococcales</taxon>
        <taxon>Peptostreptococcaceae</taxon>
        <taxon>Terrisporobacter</taxon>
    </lineage>
</organism>
<dbReference type="PANTHER" id="PTHR47837:SF2">
    <property type="entry name" value="GTP PYROPHOSPHOKINASE YWAC"/>
    <property type="match status" value="1"/>
</dbReference>
<feature type="domain" description="RelA/SpoT" evidence="2">
    <location>
        <begin position="69"/>
        <end position="192"/>
    </location>
</feature>
<sequence length="227" mass="26711">MIKEQIRDQLIKGLIDDNVIDLFQRNMMPLNQLMSYYRCAIMEVETKFKVLNEQFSLQYDRNPIETIKSRLKSPEGIVKKLKRKGFPFSLDSIEENINDIAGIRVICSFTEDIYLLAECLLQQDDITLVEVKDYIRHPKESGYRSLHLIIEVPIFLENEKKNMKVEVQLRTIAMDFWASLEHKLRYKKDIPQEEADILAKNLVECAEISADLDNRMEQIRNKILKNS</sequence>
<dbReference type="Proteomes" id="UP001198983">
    <property type="component" value="Chromosome"/>
</dbReference>
<dbReference type="SUPFAM" id="SSF81301">
    <property type="entry name" value="Nucleotidyltransferase"/>
    <property type="match status" value="1"/>
</dbReference>
<gene>
    <name evidence="3" type="ORF">JW646_02935</name>
</gene>
<evidence type="ECO:0000313" key="3">
    <source>
        <dbReference type="EMBL" id="UEL48425.1"/>
    </source>
</evidence>
<dbReference type="AlphaFoldDB" id="A0AAX2ZIV5"/>
<protein>
    <submittedName>
        <fullName evidence="3">GTP pyrophosphokinase family protein</fullName>
    </submittedName>
</protein>
<dbReference type="GO" id="GO:0015969">
    <property type="term" value="P:guanosine tetraphosphate metabolic process"/>
    <property type="evidence" value="ECO:0007669"/>
    <property type="project" value="InterPro"/>
</dbReference>
<evidence type="ECO:0000259" key="2">
    <source>
        <dbReference type="SMART" id="SM00954"/>
    </source>
</evidence>
<dbReference type="CDD" id="cd05399">
    <property type="entry name" value="NT_Rel-Spo_like"/>
    <property type="match status" value="1"/>
</dbReference>
<dbReference type="Gene3D" id="1.10.287.860">
    <property type="entry name" value="Nucleotidyltransferase"/>
    <property type="match status" value="1"/>
</dbReference>
<dbReference type="KEGG" id="tem:JW646_02935"/>
<dbReference type="InterPro" id="IPR007685">
    <property type="entry name" value="RelA_SpoT"/>
</dbReference>
<accession>A0AAX2ZIV5</accession>
<dbReference type="RefSeq" id="WP_074918344.1">
    <property type="nucleotide sequence ID" value="NZ_CP081135.1"/>
</dbReference>
<name>A0AAX2ZIV5_9FIRM</name>
<keyword evidence="4" id="KW-1185">Reference proteome</keyword>
<dbReference type="Pfam" id="PF04607">
    <property type="entry name" value="RelA_SpoT"/>
    <property type="match status" value="1"/>
</dbReference>
<dbReference type="InterPro" id="IPR052366">
    <property type="entry name" value="GTP_Pyrophosphokinase"/>
</dbReference>
<dbReference type="EMBL" id="CP081135">
    <property type="protein sequence ID" value="UEL48425.1"/>
    <property type="molecule type" value="Genomic_DNA"/>
</dbReference>
<dbReference type="Gene3D" id="3.30.460.10">
    <property type="entry name" value="Beta Polymerase, domain 2"/>
    <property type="match status" value="1"/>
</dbReference>